<evidence type="ECO:0000313" key="3">
    <source>
        <dbReference type="EMBL" id="KAI9635958.1"/>
    </source>
</evidence>
<accession>A0AA38H8M3</accession>
<reference evidence="3" key="1">
    <citation type="journal article" date="2022" name="G3 (Bethesda)">
        <title>High quality genome of the basidiomycete yeast Dioszegia hungarica PDD-24b-2 isolated from cloud water.</title>
        <authorList>
            <person name="Jarrige D."/>
            <person name="Haridas S."/>
            <person name="Bleykasten-Grosshans C."/>
            <person name="Joly M."/>
            <person name="Nadalig T."/>
            <person name="Sancelme M."/>
            <person name="Vuilleumier S."/>
            <person name="Grigoriev I.V."/>
            <person name="Amato P."/>
            <person name="Bringel F."/>
        </authorList>
    </citation>
    <scope>NUCLEOTIDE SEQUENCE</scope>
    <source>
        <strain evidence="3">PDD-24b-2</strain>
    </source>
</reference>
<dbReference type="Proteomes" id="UP001164286">
    <property type="component" value="Unassembled WGS sequence"/>
</dbReference>
<evidence type="ECO:0000259" key="2">
    <source>
        <dbReference type="Pfam" id="PF12234"/>
    </source>
</evidence>
<sequence length="1474" mass="162737">MSLRLRQTVAGQSSIHSRYGVATIALADKALIVYPSASNVVLLNHELELVQTLPFWSALPYRAASSSKQGVEGVVTNKLAGLIIAWSGTHAVLWQHITAKGIGKWEVHSTLVLSAQITAVDYKAGMLVVGTRNGIELWKHDPKAAIVVWNRLWERMLPCPESVIVSPASGHIACFSAAERCVRVLTINAKGELSGMPQEMRHPRELEWIGWRKPRSVASGDAHLYTITKNSVLRIYAPVLDDPAWFQLHSTLDGRAFTSVPTRGKGKAVVAEPTGRIWPLEADVLRDALERASEEREGVAGLSAEVKKTVEGLLAEEADVVLWVGDDGVTAVRSILNMDRKPPTLLKSVPLARIQSSIRGGPLDRSIPHLLLVPSSSTIFAIPPSTSDSPHVHPLALSLPILLMGDPNGMSTLPSTAPDETQAVHLQSDIRSFVRTPNGRGLLAISESGEIGVWAKHQRGRPKRGVKQAKTLLGRGQWTRDPAAPSDLCAIFAKGRAIVAYSHPPSGSGQISLQHLDMDATSPTPSIPLPDFHLPEGEAIKMILAVSDIDDGMSAAGRRTERAVIMAASGAGEAWAWSVISRRISADEADPMPEIKLLSRYTLPIEPGSNGERGRPRLILPVDPMGWHQSTVDWKSDTPLQDMVLTISDAGVLEFWRPRLAMLLGGAKDGKKEAAWTRTGVVHTDITDICMARCSSRKKTVLVRVGKGGEQEITIWDSNVSEFSTGLELTKAYGKEDVIQDLDWTTTSDLQSVLAVGFAHKVELVCEQRMSYVDEAPGWATFITIDLNQYTSVPINDSIWLAGGSLAVGCGSQIYLFSRFLNRGSPVPTPRSSAQDIRLQSQDPEDIFQLIAHQNGPLLDYHPVILAQCLLWNKLDLVKEILLNFRQSLRSSEEEGSKRLLFERMEPMAFSKRSADLPRGGKKLAPKYESLFDTAPNPIAEDEGSDFSQETMSDLIERLESNTIYVPLSSNEKSMLATIAQATVEGERQRRSLDICGLRYLISIRIYANLDRLSGRMSGPATPGSNSSKRPPARLSFRNIVWASHSESDDVMLSAATECCEGGKMVWADARRLGVFLWLKSAETAKAQLEIMARNRFMQDEDRDPTCCSLVFFALGKKKVIHGLWRQAPGHKEQNLMLKFLMNDFEVERWKTAATKNAYALLSRQRYEYAAAFFMLAGSPKDAINIVLRQLDDWQLAFALARVVENGTEGPLVKWILTDTVIPMAFAGGHRWLATWAFWTLGRRDLAVRVLISPMADVALDWAAGSPMLPVGNSENDDPSLLLLFQHLKSKSLQTAKGTSEIKGKTEFDFVLHNARVFCRMGCHPLALDLLRSWSFDRPFFPPTRARTRSKPLTSPDPLTDPKPVRPSLESLSPSFTRHRRPSFMLSSHGRRESMVMDMDVMAESEAPTRTGTPETKLGGVFEDGTLAESVADKENEKKEDVPLEPPRKMGNLMKELKQDVQQGGMEFNMDNFF</sequence>
<feature type="region of interest" description="Disordered" evidence="1">
    <location>
        <begin position="1345"/>
        <end position="1387"/>
    </location>
</feature>
<dbReference type="PANTHER" id="PTHR13950:SF9">
    <property type="entry name" value="RABCONNECTIN-3A"/>
    <property type="match status" value="1"/>
</dbReference>
<keyword evidence="4" id="KW-1185">Reference proteome</keyword>
<dbReference type="GeneID" id="77732237"/>
<dbReference type="GO" id="GO:0043291">
    <property type="term" value="C:RAVE complex"/>
    <property type="evidence" value="ECO:0007669"/>
    <property type="project" value="TreeGrafter"/>
</dbReference>
<dbReference type="InterPro" id="IPR022033">
    <property type="entry name" value="Rav1p_C"/>
</dbReference>
<dbReference type="InterPro" id="IPR052208">
    <property type="entry name" value="DmX-like/RAVE_component"/>
</dbReference>
<feature type="domain" description="RAVE complex protein Rav1 C-terminal" evidence="2">
    <location>
        <begin position="669"/>
        <end position="1330"/>
    </location>
</feature>
<name>A0AA38H8M3_9TREE</name>
<evidence type="ECO:0000313" key="4">
    <source>
        <dbReference type="Proteomes" id="UP001164286"/>
    </source>
</evidence>
<dbReference type="EMBL" id="JAKWFO010000005">
    <property type="protein sequence ID" value="KAI9635958.1"/>
    <property type="molecule type" value="Genomic_DNA"/>
</dbReference>
<dbReference type="SUPFAM" id="SSF50998">
    <property type="entry name" value="Quinoprotein alcohol dehydrogenase-like"/>
    <property type="match status" value="1"/>
</dbReference>
<dbReference type="Pfam" id="PF12234">
    <property type="entry name" value="Rav1p_C"/>
    <property type="match status" value="1"/>
</dbReference>
<dbReference type="PANTHER" id="PTHR13950">
    <property type="entry name" value="RABCONNECTIN-RELATED"/>
    <property type="match status" value="1"/>
</dbReference>
<organism evidence="3 4">
    <name type="scientific">Dioszegia hungarica</name>
    <dbReference type="NCBI Taxonomy" id="4972"/>
    <lineage>
        <taxon>Eukaryota</taxon>
        <taxon>Fungi</taxon>
        <taxon>Dikarya</taxon>
        <taxon>Basidiomycota</taxon>
        <taxon>Agaricomycotina</taxon>
        <taxon>Tremellomycetes</taxon>
        <taxon>Tremellales</taxon>
        <taxon>Bulleribasidiaceae</taxon>
        <taxon>Dioszegia</taxon>
    </lineage>
</organism>
<evidence type="ECO:0000256" key="1">
    <source>
        <dbReference type="SAM" id="MobiDB-lite"/>
    </source>
</evidence>
<dbReference type="RefSeq" id="XP_052945735.1">
    <property type="nucleotide sequence ID" value="XM_053093032.1"/>
</dbReference>
<dbReference type="GO" id="GO:0007035">
    <property type="term" value="P:vacuolar acidification"/>
    <property type="evidence" value="ECO:0007669"/>
    <property type="project" value="TreeGrafter"/>
</dbReference>
<comment type="caution">
    <text evidence="3">The sequence shown here is derived from an EMBL/GenBank/DDBJ whole genome shotgun (WGS) entry which is preliminary data.</text>
</comment>
<proteinExistence type="predicted"/>
<protein>
    <submittedName>
        <fullName evidence="3">RAVE protein 1 C terminal-domain-containing protein</fullName>
    </submittedName>
</protein>
<dbReference type="InterPro" id="IPR011047">
    <property type="entry name" value="Quinoprotein_ADH-like_sf"/>
</dbReference>
<gene>
    <name evidence="3" type="ORF">MKK02DRAFT_44657</name>
</gene>